<dbReference type="InterPro" id="IPR024079">
    <property type="entry name" value="MetalloPept_cat_dom_sf"/>
</dbReference>
<dbReference type="Proteomes" id="UP000183832">
    <property type="component" value="Unassembled WGS sequence"/>
</dbReference>
<evidence type="ECO:0000313" key="3">
    <source>
        <dbReference type="EMBL" id="CRK97016.1"/>
    </source>
</evidence>
<reference evidence="3 4" key="1">
    <citation type="submission" date="2015-04" db="EMBL/GenBank/DDBJ databases">
        <authorList>
            <person name="Syromyatnikov M.Y."/>
            <person name="Popov V.N."/>
        </authorList>
    </citation>
    <scope>NUCLEOTIDE SEQUENCE [LARGE SCALE GENOMIC DNA]</scope>
</reference>
<dbReference type="OrthoDB" id="291007at2759"/>
<gene>
    <name evidence="3" type="ORF">CLUMA_CG010426</name>
</gene>
<organism evidence="3 4">
    <name type="scientific">Clunio marinus</name>
    <dbReference type="NCBI Taxonomy" id="568069"/>
    <lineage>
        <taxon>Eukaryota</taxon>
        <taxon>Metazoa</taxon>
        <taxon>Ecdysozoa</taxon>
        <taxon>Arthropoda</taxon>
        <taxon>Hexapoda</taxon>
        <taxon>Insecta</taxon>
        <taxon>Pterygota</taxon>
        <taxon>Neoptera</taxon>
        <taxon>Endopterygota</taxon>
        <taxon>Diptera</taxon>
        <taxon>Nematocera</taxon>
        <taxon>Chironomoidea</taxon>
        <taxon>Chironomidae</taxon>
        <taxon>Clunio</taxon>
    </lineage>
</organism>
<sequence length="59" mass="6551">MPESGCSSTVGCSHYKKERETIHELLLVLGSLHMHTAIERDKFVKVNYGNIPPNALGKL</sequence>
<dbReference type="Pfam" id="PF01400">
    <property type="entry name" value="Astacin"/>
    <property type="match status" value="1"/>
</dbReference>
<keyword evidence="4" id="KW-1185">Reference proteome</keyword>
<feature type="domain" description="Peptidase M12A" evidence="2">
    <location>
        <begin position="20"/>
        <end position="56"/>
    </location>
</feature>
<name>A0A1J1I9T9_9DIPT</name>
<dbReference type="InterPro" id="IPR001506">
    <property type="entry name" value="Peptidase_M12A"/>
</dbReference>
<proteinExistence type="predicted"/>
<dbReference type="EMBL" id="CVRI01000045">
    <property type="protein sequence ID" value="CRK97016.1"/>
    <property type="molecule type" value="Genomic_DNA"/>
</dbReference>
<accession>A0A1J1I9T9</accession>
<dbReference type="GO" id="GO:0004222">
    <property type="term" value="F:metalloendopeptidase activity"/>
    <property type="evidence" value="ECO:0007669"/>
    <property type="project" value="InterPro"/>
</dbReference>
<comment type="cofactor">
    <cofactor evidence="1">
        <name>Zn(2+)</name>
        <dbReference type="ChEBI" id="CHEBI:29105"/>
    </cofactor>
</comment>
<protein>
    <submittedName>
        <fullName evidence="3">CLUMA_CG010426, isoform A</fullName>
    </submittedName>
</protein>
<evidence type="ECO:0000256" key="1">
    <source>
        <dbReference type="ARBA" id="ARBA00001947"/>
    </source>
</evidence>
<evidence type="ECO:0000259" key="2">
    <source>
        <dbReference type="Pfam" id="PF01400"/>
    </source>
</evidence>
<dbReference type="AlphaFoldDB" id="A0A1J1I9T9"/>
<evidence type="ECO:0000313" key="4">
    <source>
        <dbReference type="Proteomes" id="UP000183832"/>
    </source>
</evidence>
<dbReference type="GO" id="GO:0006508">
    <property type="term" value="P:proteolysis"/>
    <property type="evidence" value="ECO:0007669"/>
    <property type="project" value="InterPro"/>
</dbReference>
<dbReference type="Gene3D" id="3.40.390.10">
    <property type="entry name" value="Collagenase (Catalytic Domain)"/>
    <property type="match status" value="1"/>
</dbReference>